<name>A0ABX9MJY6_9DEIN</name>
<accession>A0ABX9MJY6</accession>
<dbReference type="Pfam" id="PF13416">
    <property type="entry name" value="SBP_bac_8"/>
    <property type="match status" value="1"/>
</dbReference>
<comment type="caution">
    <text evidence="1">The sequence shown here is derived from an EMBL/GenBank/DDBJ whole genome shotgun (WGS) entry which is preliminary data.</text>
</comment>
<reference evidence="1 2" key="1">
    <citation type="submission" date="2018-08" db="EMBL/GenBank/DDBJ databases">
        <title>Meiothermus hypogaeus DSM 23238 genome sequencing project.</title>
        <authorList>
            <person name="Da Costa M.S."/>
            <person name="Albuquerque L."/>
            <person name="Raposo P."/>
            <person name="Froufe H.J.C."/>
            <person name="Barroso C.S."/>
            <person name="Egas C."/>
        </authorList>
    </citation>
    <scope>NUCLEOTIDE SEQUENCE [LARGE SCALE GENOMIC DNA]</scope>
    <source>
        <strain evidence="1 2">DSM 23238</strain>
    </source>
</reference>
<proteinExistence type="predicted"/>
<dbReference type="EMBL" id="QWKY01000051">
    <property type="protein sequence ID" value="RIH76458.1"/>
    <property type="molecule type" value="Genomic_DNA"/>
</dbReference>
<dbReference type="SUPFAM" id="SSF53850">
    <property type="entry name" value="Periplasmic binding protein-like II"/>
    <property type="match status" value="1"/>
</dbReference>
<dbReference type="PANTHER" id="PTHR43649">
    <property type="entry name" value="ARABINOSE-BINDING PROTEIN-RELATED"/>
    <property type="match status" value="1"/>
</dbReference>
<dbReference type="InterPro" id="IPR050490">
    <property type="entry name" value="Bact_solute-bd_prot1"/>
</dbReference>
<dbReference type="PANTHER" id="PTHR43649:SF32">
    <property type="entry name" value="SUGAR BINDING SECRETED PROTEIN"/>
    <property type="match status" value="1"/>
</dbReference>
<keyword evidence="2" id="KW-1185">Reference proteome</keyword>
<sequence>MGQEAPKKEIPVKRVILMALLVLAGLGLAQKTTLTVAVFPNLDDALKVLIPAFNKKFPNVEVKLVVQQYGDHHNALTTALATGQGLPDVAAIEVGFVGRFAEGQGFEDFNKAPYNAAQYKQLFTPYTIAQATASDGRFIGMPVDIGPGTFFYRVDVLQKAQIDPKNMTTWPGYIAAGRKIKATTGSFLIADAADVAWINIFASTPTNNSPYFDEKGNVVVDSPRFVRAFELAKNIRAAGLDAKIGAWTNEWYDAFKKGTVATQFSGAWLQGHLQNWMAPETKGLWRVQQLPEGMYASWGGSFLGIPSTSKNKAMAWELIKFLTVNKESQIAAFKSIGAFPALLAAQEDPAFAEPVEFLGGQKARVLWRDAARRVKALKANKYDRVAFEIVSTALSQVLDEGKDIPAALAEAKQLIQLRMR</sequence>
<dbReference type="Proteomes" id="UP000265443">
    <property type="component" value="Unassembled WGS sequence"/>
</dbReference>
<evidence type="ECO:0000313" key="1">
    <source>
        <dbReference type="EMBL" id="RIH76458.1"/>
    </source>
</evidence>
<evidence type="ECO:0000313" key="2">
    <source>
        <dbReference type="Proteomes" id="UP000265443"/>
    </source>
</evidence>
<protein>
    <submittedName>
        <fullName evidence="1">Arabinose-binding protein</fullName>
    </submittedName>
</protein>
<organism evidence="1 2">
    <name type="scientific">Meiothermus hypogaeus</name>
    <dbReference type="NCBI Taxonomy" id="884155"/>
    <lineage>
        <taxon>Bacteria</taxon>
        <taxon>Thermotogati</taxon>
        <taxon>Deinococcota</taxon>
        <taxon>Deinococci</taxon>
        <taxon>Thermales</taxon>
        <taxon>Thermaceae</taxon>
        <taxon>Meiothermus</taxon>
    </lineage>
</organism>
<dbReference type="InterPro" id="IPR006059">
    <property type="entry name" value="SBP"/>
</dbReference>
<gene>
    <name evidence="1" type="primary">araN_2</name>
    <name evidence="1" type="ORF">Mhypo_02460</name>
</gene>
<dbReference type="Gene3D" id="3.40.190.10">
    <property type="entry name" value="Periplasmic binding protein-like II"/>
    <property type="match status" value="1"/>
</dbReference>